<reference evidence="3" key="1">
    <citation type="journal article" date="2011" name="Nature">
        <title>Genome sequence and analysis of the tuber crop potato.</title>
        <authorList>
            <consortium name="The Potato Genome Sequencing Consortium"/>
        </authorList>
    </citation>
    <scope>NUCLEOTIDE SEQUENCE [LARGE SCALE GENOMIC DNA]</scope>
    <source>
        <strain evidence="3">cv. DM1-3 516 R44</strain>
    </source>
</reference>
<evidence type="ECO:0000313" key="2">
    <source>
        <dbReference type="EnsemblPlants" id="PGSC0003DMT400090461"/>
    </source>
</evidence>
<organism evidence="2 3">
    <name type="scientific">Solanum tuberosum</name>
    <name type="common">Potato</name>
    <dbReference type="NCBI Taxonomy" id="4113"/>
    <lineage>
        <taxon>Eukaryota</taxon>
        <taxon>Viridiplantae</taxon>
        <taxon>Streptophyta</taxon>
        <taxon>Embryophyta</taxon>
        <taxon>Tracheophyta</taxon>
        <taxon>Spermatophyta</taxon>
        <taxon>Magnoliopsida</taxon>
        <taxon>eudicotyledons</taxon>
        <taxon>Gunneridae</taxon>
        <taxon>Pentapetalae</taxon>
        <taxon>asterids</taxon>
        <taxon>lamiids</taxon>
        <taxon>Solanales</taxon>
        <taxon>Solanaceae</taxon>
        <taxon>Solanoideae</taxon>
        <taxon>Solaneae</taxon>
        <taxon>Solanum</taxon>
    </lineage>
</organism>
<accession>M1DKF7</accession>
<sequence>MTHGRTHEPWSWSVNRGPKIPSLKPNDGGPEQTIGPSATKNKQKESGKARFKCLRGVKIGFEVGDDCDFMFCVMYVSNCFIVMHACVTIRHTNWDRLPHTGINIGTGVTIRHTYWDRLPCTGINIGTGVTIWHTNSLVRVRVLERKGEEEEKEKKKQGFIKIVVDFVGDLNYVTIERDQIQG</sequence>
<dbReference type="HOGENOM" id="CLU_1484487_0_0_1"/>
<evidence type="ECO:0000313" key="3">
    <source>
        <dbReference type="Proteomes" id="UP000011115"/>
    </source>
</evidence>
<protein>
    <submittedName>
        <fullName evidence="2">Uncharacterized protein</fullName>
    </submittedName>
</protein>
<proteinExistence type="predicted"/>
<keyword evidence="3" id="KW-1185">Reference proteome</keyword>
<feature type="region of interest" description="Disordered" evidence="1">
    <location>
        <begin position="1"/>
        <end position="45"/>
    </location>
</feature>
<evidence type="ECO:0000256" key="1">
    <source>
        <dbReference type="SAM" id="MobiDB-lite"/>
    </source>
</evidence>
<dbReference type="EnsemblPlants" id="PGSC0003DMT400090461">
    <property type="protein sequence ID" value="PGSC0003DMT400090461"/>
    <property type="gene ID" value="PGSC0003DMG400040032"/>
</dbReference>
<dbReference type="InParanoid" id="M1DKF7"/>
<name>M1DKF7_SOLTU</name>
<dbReference type="AlphaFoldDB" id="M1DKF7"/>
<dbReference type="Gramene" id="PGSC0003DMT400090461">
    <property type="protein sequence ID" value="PGSC0003DMT400090461"/>
    <property type="gene ID" value="PGSC0003DMG400040032"/>
</dbReference>
<reference evidence="2" key="2">
    <citation type="submission" date="2015-06" db="UniProtKB">
        <authorList>
            <consortium name="EnsemblPlants"/>
        </authorList>
    </citation>
    <scope>IDENTIFICATION</scope>
    <source>
        <strain evidence="2">DM1-3 516 R44</strain>
    </source>
</reference>
<dbReference type="PaxDb" id="4113-PGSC0003DMT400090461"/>
<dbReference type="Proteomes" id="UP000011115">
    <property type="component" value="Unassembled WGS sequence"/>
</dbReference>